<proteinExistence type="inferred from homology"/>
<organism evidence="8 9">
    <name type="scientific">Actinacidiphila acididurans</name>
    <dbReference type="NCBI Taxonomy" id="2784346"/>
    <lineage>
        <taxon>Bacteria</taxon>
        <taxon>Bacillati</taxon>
        <taxon>Actinomycetota</taxon>
        <taxon>Actinomycetes</taxon>
        <taxon>Kitasatosporales</taxon>
        <taxon>Streptomycetaceae</taxon>
        <taxon>Actinacidiphila</taxon>
    </lineage>
</organism>
<feature type="transmembrane region" description="Helical" evidence="6">
    <location>
        <begin position="194"/>
        <end position="216"/>
    </location>
</feature>
<feature type="transmembrane region" description="Helical" evidence="6">
    <location>
        <begin position="120"/>
        <end position="145"/>
    </location>
</feature>
<dbReference type="PROSITE" id="PS51012">
    <property type="entry name" value="ABC_TM2"/>
    <property type="match status" value="1"/>
</dbReference>
<evidence type="ECO:0000256" key="2">
    <source>
        <dbReference type="ARBA" id="ARBA00022692"/>
    </source>
</evidence>
<keyword evidence="4 6" id="KW-0472">Membrane</keyword>
<sequence>MSAATAAPRPSAASIRSGVLGQTWYMTQRQLMAIARQPAYVVITLIQPVIWLFLFGSLFRKVVELPGFTASGTYLDYLVPGVVVMSAVSSTMWAGMGTLEEIERGTLNRFLVTPVSRAALMNANVVQQGITTAAQSALIVLIGRLGGAHYPGGVPGLLVLVAASVLLGTVFGACSNALGMLVRQRESIIGVNTFLLLPLTFLSSAFMAPALMPSWMRHAASANPVNWALVASRSAMTADPDWARVLGRGGALLALAAAAVWLSTRTFRAYQKAV</sequence>
<evidence type="ECO:0000256" key="4">
    <source>
        <dbReference type="ARBA" id="ARBA00023136"/>
    </source>
</evidence>
<dbReference type="InterPro" id="IPR051784">
    <property type="entry name" value="Nod_factor_ABC_transporter"/>
</dbReference>
<comment type="similarity">
    <text evidence="6">Belongs to the ABC-2 integral membrane protein family.</text>
</comment>
<comment type="caution">
    <text evidence="8">The sequence shown here is derived from an EMBL/GenBank/DDBJ whole genome shotgun (WGS) entry which is preliminary data.</text>
</comment>
<dbReference type="InterPro" id="IPR000412">
    <property type="entry name" value="ABC_2_transport"/>
</dbReference>
<dbReference type="InterPro" id="IPR047817">
    <property type="entry name" value="ABC2_TM_bact-type"/>
</dbReference>
<keyword evidence="2 6" id="KW-0812">Transmembrane</keyword>
<feature type="transmembrane region" description="Helical" evidence="6">
    <location>
        <begin position="79"/>
        <end position="99"/>
    </location>
</feature>
<feature type="transmembrane region" description="Helical" evidence="6">
    <location>
        <begin position="39"/>
        <end position="59"/>
    </location>
</feature>
<feature type="domain" description="ABC transmembrane type-2" evidence="7">
    <location>
        <begin position="39"/>
        <end position="270"/>
    </location>
</feature>
<evidence type="ECO:0000256" key="6">
    <source>
        <dbReference type="RuleBase" id="RU361157"/>
    </source>
</evidence>
<dbReference type="PANTHER" id="PTHR43229:SF2">
    <property type="entry name" value="NODULATION PROTEIN J"/>
    <property type="match status" value="1"/>
</dbReference>
<evidence type="ECO:0000259" key="7">
    <source>
        <dbReference type="PROSITE" id="PS51012"/>
    </source>
</evidence>
<dbReference type="EMBL" id="JADKYB010000025">
    <property type="protein sequence ID" value="MBM9509385.1"/>
    <property type="molecule type" value="Genomic_DNA"/>
</dbReference>
<dbReference type="PIRSF" id="PIRSF006648">
    <property type="entry name" value="DrrB"/>
    <property type="match status" value="1"/>
</dbReference>
<accession>A0ABS2U1B9</accession>
<protein>
    <recommendedName>
        <fullName evidence="6">Transport permease protein</fullName>
    </recommendedName>
</protein>
<dbReference type="InterPro" id="IPR013525">
    <property type="entry name" value="ABC2_TM"/>
</dbReference>
<keyword evidence="9" id="KW-1185">Reference proteome</keyword>
<name>A0ABS2U1B9_9ACTN</name>
<evidence type="ECO:0000256" key="1">
    <source>
        <dbReference type="ARBA" id="ARBA00004141"/>
    </source>
</evidence>
<dbReference type="Proteomes" id="UP000749040">
    <property type="component" value="Unassembled WGS sequence"/>
</dbReference>
<evidence type="ECO:0000256" key="5">
    <source>
        <dbReference type="ARBA" id="ARBA00023251"/>
    </source>
</evidence>
<keyword evidence="3 6" id="KW-1133">Transmembrane helix</keyword>
<keyword evidence="5" id="KW-0046">Antibiotic resistance</keyword>
<evidence type="ECO:0000313" key="9">
    <source>
        <dbReference type="Proteomes" id="UP000749040"/>
    </source>
</evidence>
<feature type="transmembrane region" description="Helical" evidence="6">
    <location>
        <begin position="157"/>
        <end position="182"/>
    </location>
</feature>
<gene>
    <name evidence="8" type="ORF">ITX44_33530</name>
</gene>
<keyword evidence="6" id="KW-1003">Cell membrane</keyword>
<evidence type="ECO:0000256" key="3">
    <source>
        <dbReference type="ARBA" id="ARBA00022989"/>
    </source>
</evidence>
<dbReference type="Pfam" id="PF01061">
    <property type="entry name" value="ABC2_membrane"/>
    <property type="match status" value="1"/>
</dbReference>
<feature type="transmembrane region" description="Helical" evidence="6">
    <location>
        <begin position="242"/>
        <end position="262"/>
    </location>
</feature>
<reference evidence="8 9" key="1">
    <citation type="submission" date="2021-01" db="EMBL/GenBank/DDBJ databases">
        <title>Streptomyces acididurans sp. nov., isolated from a peat swamp forest soil.</title>
        <authorList>
            <person name="Chantavorakit T."/>
            <person name="Duangmal K."/>
        </authorList>
    </citation>
    <scope>NUCLEOTIDE SEQUENCE [LARGE SCALE GENOMIC DNA]</scope>
    <source>
        <strain evidence="8 9">KK5PA1</strain>
    </source>
</reference>
<dbReference type="PANTHER" id="PTHR43229">
    <property type="entry name" value="NODULATION PROTEIN J"/>
    <property type="match status" value="1"/>
</dbReference>
<evidence type="ECO:0000313" key="8">
    <source>
        <dbReference type="EMBL" id="MBM9509385.1"/>
    </source>
</evidence>
<keyword evidence="6" id="KW-0813">Transport</keyword>
<comment type="subcellular location">
    <subcellularLocation>
        <location evidence="6">Cell membrane</location>
        <topology evidence="6">Multi-pass membrane protein</topology>
    </subcellularLocation>
    <subcellularLocation>
        <location evidence="1">Membrane</location>
        <topology evidence="1">Multi-pass membrane protein</topology>
    </subcellularLocation>
</comment>